<evidence type="ECO:0000313" key="2">
    <source>
        <dbReference type="EMBL" id="KAJ1120070.1"/>
    </source>
</evidence>
<comment type="caution">
    <text evidence="2">The sequence shown here is derived from an EMBL/GenBank/DDBJ whole genome shotgun (WGS) entry which is preliminary data.</text>
</comment>
<protein>
    <submittedName>
        <fullName evidence="2">Uncharacterized protein</fullName>
    </submittedName>
</protein>
<accession>A0AAV7NYP7</accession>
<name>A0AAV7NYP7_PLEWA</name>
<keyword evidence="3" id="KW-1185">Reference proteome</keyword>
<dbReference type="Proteomes" id="UP001066276">
    <property type="component" value="Chromosome 8"/>
</dbReference>
<dbReference type="EMBL" id="JANPWB010000012">
    <property type="protein sequence ID" value="KAJ1120070.1"/>
    <property type="molecule type" value="Genomic_DNA"/>
</dbReference>
<evidence type="ECO:0000313" key="3">
    <source>
        <dbReference type="Proteomes" id="UP001066276"/>
    </source>
</evidence>
<feature type="coiled-coil region" evidence="1">
    <location>
        <begin position="54"/>
        <end position="81"/>
    </location>
</feature>
<evidence type="ECO:0000256" key="1">
    <source>
        <dbReference type="SAM" id="Coils"/>
    </source>
</evidence>
<dbReference type="AlphaFoldDB" id="A0AAV7NYP7"/>
<sequence>MEKVLQAILDTKTSLEGKIDTVVAEVNTLRMEQRKLTERVATTEIILKSTKPDITDLKQRLQQQETEIIRLNKRADEAEGRSRRM</sequence>
<reference evidence="2" key="1">
    <citation type="journal article" date="2022" name="bioRxiv">
        <title>Sequencing and chromosome-scale assembly of the giantPleurodeles waltlgenome.</title>
        <authorList>
            <person name="Brown T."/>
            <person name="Elewa A."/>
            <person name="Iarovenko S."/>
            <person name="Subramanian E."/>
            <person name="Araus A.J."/>
            <person name="Petzold A."/>
            <person name="Susuki M."/>
            <person name="Suzuki K.-i.T."/>
            <person name="Hayashi T."/>
            <person name="Toyoda A."/>
            <person name="Oliveira C."/>
            <person name="Osipova E."/>
            <person name="Leigh N.D."/>
            <person name="Simon A."/>
            <person name="Yun M.H."/>
        </authorList>
    </citation>
    <scope>NUCLEOTIDE SEQUENCE</scope>
    <source>
        <strain evidence="2">20211129_DDA</strain>
        <tissue evidence="2">Liver</tissue>
    </source>
</reference>
<organism evidence="2 3">
    <name type="scientific">Pleurodeles waltl</name>
    <name type="common">Iberian ribbed newt</name>
    <dbReference type="NCBI Taxonomy" id="8319"/>
    <lineage>
        <taxon>Eukaryota</taxon>
        <taxon>Metazoa</taxon>
        <taxon>Chordata</taxon>
        <taxon>Craniata</taxon>
        <taxon>Vertebrata</taxon>
        <taxon>Euteleostomi</taxon>
        <taxon>Amphibia</taxon>
        <taxon>Batrachia</taxon>
        <taxon>Caudata</taxon>
        <taxon>Salamandroidea</taxon>
        <taxon>Salamandridae</taxon>
        <taxon>Pleurodelinae</taxon>
        <taxon>Pleurodeles</taxon>
    </lineage>
</organism>
<gene>
    <name evidence="2" type="ORF">NDU88_008253</name>
</gene>
<keyword evidence="1" id="KW-0175">Coiled coil</keyword>
<proteinExistence type="predicted"/>